<sequence>MGSHIWRSAFLVLHPSGDIYGTVDNKLFKLDVVKKMISIIHNGASLLTMDDKGHLYFRNKTELWRYIPECNNLQ</sequence>
<evidence type="ECO:0000313" key="1">
    <source>
        <dbReference type="EMBL" id="SKB91778.1"/>
    </source>
</evidence>
<proteinExistence type="predicted"/>
<dbReference type="OrthoDB" id="843723at2"/>
<reference evidence="2" key="1">
    <citation type="submission" date="2017-02" db="EMBL/GenBank/DDBJ databases">
        <authorList>
            <person name="Varghese N."/>
            <person name="Submissions S."/>
        </authorList>
    </citation>
    <scope>NUCLEOTIDE SEQUENCE [LARGE SCALE GENOMIC DNA]</scope>
    <source>
        <strain evidence="2">DSM 24091</strain>
    </source>
</reference>
<dbReference type="RefSeq" id="WP_079644318.1">
    <property type="nucleotide sequence ID" value="NZ_FUZF01000014.1"/>
</dbReference>
<dbReference type="InterPro" id="IPR036813">
    <property type="entry name" value="Tachylectin2_sf"/>
</dbReference>
<protein>
    <submittedName>
        <fullName evidence="1">Uncharacterized protein</fullName>
    </submittedName>
</protein>
<dbReference type="AlphaFoldDB" id="A0A1T5F6Y0"/>
<accession>A0A1T5F6Y0</accession>
<gene>
    <name evidence="1" type="ORF">SAMN05660841_03079</name>
</gene>
<dbReference type="Proteomes" id="UP000190150">
    <property type="component" value="Unassembled WGS sequence"/>
</dbReference>
<name>A0A1T5F6Y0_9SPHI</name>
<keyword evidence="2" id="KW-1185">Reference proteome</keyword>
<dbReference type="STRING" id="1513896.SAMN05660841_03079"/>
<organism evidence="1 2">
    <name type="scientific">Sphingobacterium nematocida</name>
    <dbReference type="NCBI Taxonomy" id="1513896"/>
    <lineage>
        <taxon>Bacteria</taxon>
        <taxon>Pseudomonadati</taxon>
        <taxon>Bacteroidota</taxon>
        <taxon>Sphingobacteriia</taxon>
        <taxon>Sphingobacteriales</taxon>
        <taxon>Sphingobacteriaceae</taxon>
        <taxon>Sphingobacterium</taxon>
    </lineage>
</organism>
<dbReference type="EMBL" id="FUZF01000014">
    <property type="protein sequence ID" value="SKB91778.1"/>
    <property type="molecule type" value="Genomic_DNA"/>
</dbReference>
<dbReference type="SUPFAM" id="SSF50934">
    <property type="entry name" value="Tachylectin-2"/>
    <property type="match status" value="1"/>
</dbReference>
<evidence type="ECO:0000313" key="2">
    <source>
        <dbReference type="Proteomes" id="UP000190150"/>
    </source>
</evidence>